<accession>A0ABQ5QKU9</accession>
<reference evidence="1" key="1">
    <citation type="submission" date="2022-12" db="EMBL/GenBank/DDBJ databases">
        <title>New Phytohabitans aurantiacus sp. RD004123 nov., an actinomycete isolated from soil.</title>
        <authorList>
            <person name="Triningsih D.W."/>
            <person name="Harunari E."/>
            <person name="Igarashi Y."/>
        </authorList>
    </citation>
    <scope>NUCLEOTIDE SEQUENCE</scope>
    <source>
        <strain evidence="1">RD004123</strain>
    </source>
</reference>
<dbReference type="Proteomes" id="UP001144280">
    <property type="component" value="Unassembled WGS sequence"/>
</dbReference>
<evidence type="ECO:0008006" key="3">
    <source>
        <dbReference type="Google" id="ProtNLM"/>
    </source>
</evidence>
<dbReference type="EMBL" id="BSDI01000001">
    <property type="protein sequence ID" value="GLH94848.1"/>
    <property type="molecule type" value="Genomic_DNA"/>
</dbReference>
<sequence length="316" mass="34435">MQVDISGLVDLQYGVVRRDQIVGATLTDGSLRWLLRSRQWQVVLPSVYASFTGRLTDAQREVAAQLYCGPSSQLTGPAALRAHGMRYAPDDELLHMLVPHTCHVSSSGFVLVRRTRRLDGRPVQRGAVTLASVARAVADTARACVDLRSVRAMVAEAVQRRLTTVALLREELDSGARKGSALMREALGEVASGVRSAPEAQLRQITETSSALPAVLWNPALVTLSGLPLPTPDGWIDDVGIALEVDSREHHSMPDDWSKTLHRHNILTSHGALVLHFTPTAIYAAPETVRRTIVESYLERVRSGGKAAIRLRSPSP</sequence>
<comment type="caution">
    <text evidence="1">The sequence shown here is derived from an EMBL/GenBank/DDBJ whole genome shotgun (WGS) entry which is preliminary data.</text>
</comment>
<protein>
    <recommendedName>
        <fullName evidence="3">AbiEi antitoxin C-terminal domain-containing protein</fullName>
    </recommendedName>
</protein>
<organism evidence="1 2">
    <name type="scientific">Phytohabitans aurantiacus</name>
    <dbReference type="NCBI Taxonomy" id="3016789"/>
    <lineage>
        <taxon>Bacteria</taxon>
        <taxon>Bacillati</taxon>
        <taxon>Actinomycetota</taxon>
        <taxon>Actinomycetes</taxon>
        <taxon>Micromonosporales</taxon>
        <taxon>Micromonosporaceae</taxon>
    </lineage>
</organism>
<name>A0ABQ5QKU9_9ACTN</name>
<evidence type="ECO:0000313" key="1">
    <source>
        <dbReference type="EMBL" id="GLH94848.1"/>
    </source>
</evidence>
<evidence type="ECO:0000313" key="2">
    <source>
        <dbReference type="Proteomes" id="UP001144280"/>
    </source>
</evidence>
<gene>
    <name evidence="1" type="ORF">Pa4123_01200</name>
</gene>
<keyword evidence="2" id="KW-1185">Reference proteome</keyword>
<proteinExistence type="predicted"/>